<evidence type="ECO:0000256" key="1">
    <source>
        <dbReference type="SAM" id="MobiDB-lite"/>
    </source>
</evidence>
<evidence type="ECO:0000313" key="4">
    <source>
        <dbReference type="Proteomes" id="UP001485043"/>
    </source>
</evidence>
<feature type="compositionally biased region" description="Low complexity" evidence="1">
    <location>
        <begin position="44"/>
        <end position="54"/>
    </location>
</feature>
<dbReference type="EMBL" id="JALJOV010001187">
    <property type="protein sequence ID" value="KAK9852571.1"/>
    <property type="molecule type" value="Genomic_DNA"/>
</dbReference>
<comment type="caution">
    <text evidence="3">The sequence shown here is derived from an EMBL/GenBank/DDBJ whole genome shotgun (WGS) entry which is preliminary data.</text>
</comment>
<evidence type="ECO:0008006" key="5">
    <source>
        <dbReference type="Google" id="ProtNLM"/>
    </source>
</evidence>
<organism evidence="3 4">
    <name type="scientific">Apatococcus fuscideae</name>
    <dbReference type="NCBI Taxonomy" id="2026836"/>
    <lineage>
        <taxon>Eukaryota</taxon>
        <taxon>Viridiplantae</taxon>
        <taxon>Chlorophyta</taxon>
        <taxon>core chlorophytes</taxon>
        <taxon>Trebouxiophyceae</taxon>
        <taxon>Chlorellales</taxon>
        <taxon>Chlorellaceae</taxon>
        <taxon>Apatococcus</taxon>
    </lineage>
</organism>
<keyword evidence="2" id="KW-0812">Transmembrane</keyword>
<name>A0AAW1SQS5_9CHLO</name>
<feature type="transmembrane region" description="Helical" evidence="2">
    <location>
        <begin position="144"/>
        <end position="166"/>
    </location>
</feature>
<evidence type="ECO:0000256" key="2">
    <source>
        <dbReference type="SAM" id="Phobius"/>
    </source>
</evidence>
<keyword evidence="2" id="KW-1133">Transmembrane helix</keyword>
<evidence type="ECO:0000313" key="3">
    <source>
        <dbReference type="EMBL" id="KAK9852571.1"/>
    </source>
</evidence>
<dbReference type="Proteomes" id="UP001485043">
    <property type="component" value="Unassembled WGS sequence"/>
</dbReference>
<feature type="compositionally biased region" description="Pro residues" evidence="1">
    <location>
        <begin position="31"/>
        <end position="43"/>
    </location>
</feature>
<protein>
    <recommendedName>
        <fullName evidence="5">LITAF domain-containing protein</fullName>
    </recommendedName>
</protein>
<proteinExistence type="predicted"/>
<feature type="region of interest" description="Disordered" evidence="1">
    <location>
        <begin position="1"/>
        <end position="59"/>
    </location>
</feature>
<reference evidence="3 4" key="1">
    <citation type="journal article" date="2024" name="Nat. Commun.">
        <title>Phylogenomics reveals the evolutionary origins of lichenization in chlorophyte algae.</title>
        <authorList>
            <person name="Puginier C."/>
            <person name="Libourel C."/>
            <person name="Otte J."/>
            <person name="Skaloud P."/>
            <person name="Haon M."/>
            <person name="Grisel S."/>
            <person name="Petersen M."/>
            <person name="Berrin J.G."/>
            <person name="Delaux P.M."/>
            <person name="Dal Grande F."/>
            <person name="Keller J."/>
        </authorList>
    </citation>
    <scope>NUCLEOTIDE SEQUENCE [LARGE SCALE GENOMIC DNA]</scope>
    <source>
        <strain evidence="3 4">SAG 2523</strain>
    </source>
</reference>
<accession>A0AAW1SQS5</accession>
<keyword evidence="4" id="KW-1185">Reference proteome</keyword>
<keyword evidence="2" id="KW-0472">Membrane</keyword>
<dbReference type="AlphaFoldDB" id="A0AAW1SQS5"/>
<sequence length="183" mass="19713">MGVPVPQDGSSSAAHPIGYPQNVEHPLGSPQYPPAPQYPPPQYPQQYDAPNQQAMHSNSQTYVQQQAYAQEPPAAKAQPQYAQPAAPVVGVPTGPTYASTLRPQPIPGMATRGPLKSPGPGDVLLGYEVSQPETGCCKTEGLSALGWIAVILLFFIFFPVMCVPCCMPECYEQYQRPVYGRPT</sequence>
<gene>
    <name evidence="3" type="ORF">WJX84_009647</name>
</gene>